<dbReference type="InterPro" id="IPR016159">
    <property type="entry name" value="Cullin_repeat-like_dom_sf"/>
</dbReference>
<dbReference type="WBParaSite" id="Pan_g12342.t1">
    <property type="protein sequence ID" value="Pan_g12342.t1"/>
    <property type="gene ID" value="Pan_g12342"/>
</dbReference>
<dbReference type="InterPro" id="IPR033961">
    <property type="entry name" value="Exo84"/>
</dbReference>
<evidence type="ECO:0000313" key="6">
    <source>
        <dbReference type="Proteomes" id="UP000492821"/>
    </source>
</evidence>
<proteinExistence type="inferred from homology"/>
<dbReference type="InterPro" id="IPR011993">
    <property type="entry name" value="PH-like_dom_sf"/>
</dbReference>
<dbReference type="Pfam" id="PF16528">
    <property type="entry name" value="Exo84_C"/>
    <property type="match status" value="1"/>
</dbReference>
<dbReference type="GO" id="GO:0015031">
    <property type="term" value="P:protein transport"/>
    <property type="evidence" value="ECO:0007669"/>
    <property type="project" value="UniProtKB-KW"/>
</dbReference>
<keyword evidence="4" id="KW-0653">Protein transport</keyword>
<sequence length="707" mass="79126">MMSSEVNNDEEDRLFEQDNFNAADYVNNFLKDVRSGEEVRKLQQLRGSLSVKNASSSEAIKDIVFERYRQFIDTSKEVSHLEREIYQLSSLLGDQKTLIENMMGRVGHAKREVVGGGPSSAVAAANQPHNPLQVLMQKMDGVASVLNNLQESDKILLQNEMTLLDGDSMEPLHPILLVLVANSVVIGYPSDSTKYRFQLQSVHNLDSLAVVNVKQKRGTTSTGDQILQLLIFPDQLYVKCESARVKREWFEGIEQAKRKQQQENSLVRQATIRAKRRSIAGKSAAVGKYAGGSEAISEEQPETDVESAEKANEDLQWAHGLINEVHDAISRREMETAVDYINEWKQSKCNDANLNTKWTAIEKQVVKMLSDEIRSPGALHGGAQVIRTNMNLLASLDRATYAMDLFLKRRTKALRTAASELPVSEEHLSYVKQVSTLFVDGILDVAKTSLEQSQNLCQMLQFASSELKLLLSLIRRNVIEVAHTMAVLAHTWRILMDQCSRLADAGLDLSFEVHRLLAPSLQTAIESNFSNVFEAIKLRISEERWRPYNLESELSLNRFLEEMSDIGLNVDWAVSVAPKYCLNLASSACYFSRVSFALSRDLGLLHSSHLHRLCDGFVVKLWRELLTFLVASGEKLKAAGNPQQAVTVHDLTCTFIVSQVLPLCEETYEEGSGILADLVQAEFPGLAHYATNDDDDANSYEEEVANV</sequence>
<dbReference type="SUPFAM" id="SSF74788">
    <property type="entry name" value="Cullin repeat-like"/>
    <property type="match status" value="1"/>
</dbReference>
<dbReference type="InterPro" id="IPR032403">
    <property type="entry name" value="Exo84_C"/>
</dbReference>
<keyword evidence="6" id="KW-1185">Reference proteome</keyword>
<evidence type="ECO:0000313" key="7">
    <source>
        <dbReference type="WBParaSite" id="Pan_g12342.t1"/>
    </source>
</evidence>
<evidence type="ECO:0000256" key="4">
    <source>
        <dbReference type="ARBA" id="ARBA00022927"/>
    </source>
</evidence>
<accession>A0A7E4USQ0</accession>
<dbReference type="InterPro" id="IPR042560">
    <property type="entry name" value="Exo84_C_2"/>
</dbReference>
<reference evidence="7" key="2">
    <citation type="submission" date="2020-10" db="UniProtKB">
        <authorList>
            <consortium name="WormBaseParasite"/>
        </authorList>
    </citation>
    <scope>IDENTIFICATION</scope>
</reference>
<dbReference type="PANTHER" id="PTHR21426">
    <property type="entry name" value="EXOCYST COMPLEX COMPONENT 8"/>
    <property type="match status" value="1"/>
</dbReference>
<dbReference type="Proteomes" id="UP000492821">
    <property type="component" value="Unassembled WGS sequence"/>
</dbReference>
<dbReference type="GO" id="GO:0000145">
    <property type="term" value="C:exocyst"/>
    <property type="evidence" value="ECO:0007669"/>
    <property type="project" value="InterPro"/>
</dbReference>
<dbReference type="AlphaFoldDB" id="A0A7E4USQ0"/>
<organism evidence="6 7">
    <name type="scientific">Panagrellus redivivus</name>
    <name type="common">Microworm</name>
    <dbReference type="NCBI Taxonomy" id="6233"/>
    <lineage>
        <taxon>Eukaryota</taxon>
        <taxon>Metazoa</taxon>
        <taxon>Ecdysozoa</taxon>
        <taxon>Nematoda</taxon>
        <taxon>Chromadorea</taxon>
        <taxon>Rhabditida</taxon>
        <taxon>Tylenchina</taxon>
        <taxon>Panagrolaimomorpha</taxon>
        <taxon>Panagrolaimoidea</taxon>
        <taxon>Panagrolaimidae</taxon>
        <taxon>Panagrellus</taxon>
    </lineage>
</organism>
<reference evidence="6" key="1">
    <citation type="journal article" date="2013" name="Genetics">
        <title>The draft genome and transcriptome of Panagrellus redivivus are shaped by the harsh demands of a free-living lifestyle.</title>
        <authorList>
            <person name="Srinivasan J."/>
            <person name="Dillman A.R."/>
            <person name="Macchietto M.G."/>
            <person name="Heikkinen L."/>
            <person name="Lakso M."/>
            <person name="Fracchia K.M."/>
            <person name="Antoshechkin I."/>
            <person name="Mortazavi A."/>
            <person name="Wong G."/>
            <person name="Sternberg P.W."/>
        </authorList>
    </citation>
    <scope>NUCLEOTIDE SEQUENCE [LARGE SCALE GENOMIC DNA]</scope>
    <source>
        <strain evidence="6">MT8872</strain>
    </source>
</reference>
<dbReference type="SUPFAM" id="SSF50729">
    <property type="entry name" value="PH domain-like"/>
    <property type="match status" value="1"/>
</dbReference>
<keyword evidence="3" id="KW-0268">Exocytosis</keyword>
<dbReference type="GO" id="GO:0006887">
    <property type="term" value="P:exocytosis"/>
    <property type="evidence" value="ECO:0007669"/>
    <property type="project" value="UniProtKB-KW"/>
</dbReference>
<dbReference type="Gene3D" id="1.20.58.1210">
    <property type="entry name" value="Exo84p, N-terminal helical domain"/>
    <property type="match status" value="1"/>
</dbReference>
<comment type="similarity">
    <text evidence="1">Belongs to the EXO84 family.</text>
</comment>
<dbReference type="Pfam" id="PF08700">
    <property type="entry name" value="VPS51_Exo84_N"/>
    <property type="match status" value="1"/>
</dbReference>
<dbReference type="Gene3D" id="1.20.58.1220">
    <property type="entry name" value="Exo84p, C-terminal helical domain"/>
    <property type="match status" value="1"/>
</dbReference>
<keyword evidence="2" id="KW-0813">Transport</keyword>
<dbReference type="InterPro" id="IPR042561">
    <property type="entry name" value="Exo84_C_1"/>
</dbReference>
<dbReference type="Gene3D" id="2.30.29.30">
    <property type="entry name" value="Pleckstrin-homology domain (PH domain)/Phosphotyrosine-binding domain (PTB)"/>
    <property type="match status" value="1"/>
</dbReference>
<dbReference type="GO" id="GO:0006893">
    <property type="term" value="P:Golgi to plasma membrane transport"/>
    <property type="evidence" value="ECO:0007669"/>
    <property type="project" value="TreeGrafter"/>
</dbReference>
<protein>
    <submittedName>
        <fullName evidence="7">Exo84_C domain-containing protein</fullName>
    </submittedName>
</protein>
<evidence type="ECO:0000256" key="2">
    <source>
        <dbReference type="ARBA" id="ARBA00022448"/>
    </source>
</evidence>
<evidence type="ECO:0000259" key="5">
    <source>
        <dbReference type="Pfam" id="PF16528"/>
    </source>
</evidence>
<evidence type="ECO:0000256" key="1">
    <source>
        <dbReference type="ARBA" id="ARBA00007210"/>
    </source>
</evidence>
<dbReference type="PANTHER" id="PTHR21426:SF12">
    <property type="entry name" value="EXOCYST COMPLEX COMPONENT 8"/>
    <property type="match status" value="1"/>
</dbReference>
<feature type="domain" description="Exocyst component Exo84 C-terminal" evidence="5">
    <location>
        <begin position="316"/>
        <end position="509"/>
    </location>
</feature>
<evidence type="ECO:0000256" key="3">
    <source>
        <dbReference type="ARBA" id="ARBA00022483"/>
    </source>
</evidence>
<name>A0A7E4USQ0_PANRE</name>